<comment type="caution">
    <text evidence="2">The sequence shown here is derived from an EMBL/GenBank/DDBJ whole genome shotgun (WGS) entry which is preliminary data.</text>
</comment>
<dbReference type="Pfam" id="PF09828">
    <property type="entry name" value="ChrB_C"/>
    <property type="match status" value="1"/>
</dbReference>
<proteinExistence type="predicted"/>
<name>A0A0A6P325_9GAMM</name>
<dbReference type="InterPro" id="IPR018634">
    <property type="entry name" value="ChrB_C"/>
</dbReference>
<gene>
    <name evidence="2" type="ORF">PN36_15305</name>
</gene>
<evidence type="ECO:0000313" key="2">
    <source>
        <dbReference type="EMBL" id="KHD05270.1"/>
    </source>
</evidence>
<dbReference type="Proteomes" id="UP000030428">
    <property type="component" value="Unassembled WGS sequence"/>
</dbReference>
<evidence type="ECO:0000313" key="3">
    <source>
        <dbReference type="Proteomes" id="UP000030428"/>
    </source>
</evidence>
<evidence type="ECO:0000259" key="1">
    <source>
        <dbReference type="Pfam" id="PF09828"/>
    </source>
</evidence>
<dbReference type="EMBL" id="JSZA02000055">
    <property type="protein sequence ID" value="KHD05270.1"/>
    <property type="molecule type" value="Genomic_DNA"/>
</dbReference>
<feature type="domain" description="ChrB C-terminal" evidence="1">
    <location>
        <begin position="3"/>
        <end position="119"/>
    </location>
</feature>
<accession>A0A0A6P325</accession>
<dbReference type="AlphaFoldDB" id="A0A0A6P325"/>
<sequence length="121" mass="14557">MVIASIWLIKRFIAPSAAIRFYPRGEWNMAGIAFDVPNARFRRYHNKATFETLLEHYQLNDKQLSYIARIIHDIEVNIWEKKRMAETSEVQNAMHEFIMQKDSKKIIADCRGYFDRLYERR</sequence>
<protein>
    <recommendedName>
        <fullName evidence="1">ChrB C-terminal domain-containing protein</fullName>
    </recommendedName>
</protein>
<keyword evidence="3" id="KW-1185">Reference proteome</keyword>
<reference evidence="2 3" key="1">
    <citation type="journal article" date="2016" name="Front. Microbiol.">
        <title>Single-Cell (Meta-)Genomics of a Dimorphic Candidatus Thiomargarita nelsonii Reveals Genomic Plasticity.</title>
        <authorList>
            <person name="Flood B.E."/>
            <person name="Fliss P."/>
            <person name="Jones D.S."/>
            <person name="Dick G.J."/>
            <person name="Jain S."/>
            <person name="Kaster A.K."/>
            <person name="Winkel M."/>
            <person name="Mussmann M."/>
            <person name="Bailey J."/>
        </authorList>
    </citation>
    <scope>NUCLEOTIDE SEQUENCE [LARGE SCALE GENOMIC DNA]</scope>
    <source>
        <strain evidence="2">Hydrate Ridge</strain>
    </source>
</reference>
<organism evidence="2 3">
    <name type="scientific">Candidatus Thiomargarita nelsonii</name>
    <dbReference type="NCBI Taxonomy" id="1003181"/>
    <lineage>
        <taxon>Bacteria</taxon>
        <taxon>Pseudomonadati</taxon>
        <taxon>Pseudomonadota</taxon>
        <taxon>Gammaproteobacteria</taxon>
        <taxon>Thiotrichales</taxon>
        <taxon>Thiotrichaceae</taxon>
        <taxon>Thiomargarita</taxon>
    </lineage>
</organism>